<dbReference type="AlphaFoldDB" id="A0A090VTJ4"/>
<sequence>MKTYKYLFLLVGLSILGCSDLEEEPIGLLAPDGFFKTTADIQTAANGAYGHMTHEDFWGRKLSLTLMLRGDMVAIGDPSTSARRIDHDVFTVQADNGMIDGYWLRTYQIIAAANQAIAGAEDVDVADEIKNPVTAQAYFTRAFTYFHLVRQFGDIPYITEPVRDLAAASSISKTPASEVYANIIADLEFAKTWLPNTQPARSIPAKSAAHSYLALVYLTMGEYQKAYDEAKGVIDNESVYKLGLEPDFQDLFNAATIDASLEPIFTLDFIGISDGDDGRDYQAALTGLRDDQQYGLGGGWSVAVPSLEVYNRWDGRDYRKAVSLDTTGVFRFTDPVTEVEFLEERPYTVFKESGAGRGVNRPHIAKYTRGTGNTATGNGRGSEQNYCMMRYAEVLLIAAEALNEVSPGTAEADGYVNRVRARARSGNGSAFPADVSGLSQDDFRDMVLEERKWELAFEFKRWYDIARRRMGAEVFSASGLEGFKENFDPNRDYLFPILADELARNPNLLPQNPGY</sequence>
<dbReference type="EMBL" id="BBNY01000070">
    <property type="protein sequence ID" value="GAL90237.1"/>
    <property type="molecule type" value="Genomic_DNA"/>
</dbReference>
<dbReference type="EMBL" id="BBNR01000015">
    <property type="protein sequence ID" value="GAL68021.1"/>
    <property type="molecule type" value="Genomic_DNA"/>
</dbReference>
<dbReference type="InterPro" id="IPR011990">
    <property type="entry name" value="TPR-like_helical_dom_sf"/>
</dbReference>
<keyword evidence="3" id="KW-0732">Signal</keyword>
<feature type="domain" description="SusD-like N-terminal" evidence="7">
    <location>
        <begin position="91"/>
        <end position="218"/>
    </location>
</feature>
<dbReference type="Pfam" id="PF14322">
    <property type="entry name" value="SusD-like_3"/>
    <property type="match status" value="1"/>
</dbReference>
<gene>
    <name evidence="8" type="ORF">JCM19301_1736</name>
    <name evidence="9" type="ORF">JCM19538_704</name>
</gene>
<dbReference type="OrthoDB" id="5694214at2"/>
<keyword evidence="5" id="KW-0998">Cell outer membrane</keyword>
<evidence type="ECO:0000259" key="6">
    <source>
        <dbReference type="Pfam" id="PF07980"/>
    </source>
</evidence>
<evidence type="ECO:0000313" key="10">
    <source>
        <dbReference type="Proteomes" id="UP000029641"/>
    </source>
</evidence>
<dbReference type="Proteomes" id="UP000029641">
    <property type="component" value="Unassembled WGS sequence"/>
</dbReference>
<evidence type="ECO:0000313" key="11">
    <source>
        <dbReference type="Proteomes" id="UP000030184"/>
    </source>
</evidence>
<accession>A0A090VTJ4</accession>
<dbReference type="PROSITE" id="PS51257">
    <property type="entry name" value="PROKAR_LIPOPROTEIN"/>
    <property type="match status" value="1"/>
</dbReference>
<feature type="domain" description="RagB/SusD" evidence="6">
    <location>
        <begin position="361"/>
        <end position="515"/>
    </location>
</feature>
<name>A0A090VTJ4_9FLAO</name>
<evidence type="ECO:0000313" key="9">
    <source>
        <dbReference type="EMBL" id="GAL90237.1"/>
    </source>
</evidence>
<evidence type="ECO:0000256" key="5">
    <source>
        <dbReference type="ARBA" id="ARBA00023237"/>
    </source>
</evidence>
<dbReference type="STRING" id="504487.JCM19538_704"/>
<protein>
    <submittedName>
        <fullName evidence="8">Putative outer membrane protein</fullName>
    </submittedName>
</protein>
<dbReference type="RefSeq" id="WP_042244764.1">
    <property type="nucleotide sequence ID" value="NZ_BBNR01000015.1"/>
</dbReference>
<dbReference type="InterPro" id="IPR033985">
    <property type="entry name" value="SusD-like_N"/>
</dbReference>
<evidence type="ECO:0000256" key="3">
    <source>
        <dbReference type="ARBA" id="ARBA00022729"/>
    </source>
</evidence>
<keyword evidence="11" id="KW-1185">Reference proteome</keyword>
<reference evidence="11" key="1">
    <citation type="journal article" date="2014" name="Genome Announc.">
        <title>Draft Genome Sequence of Marine Flavobacterium Jejuia pallidilutea Strain 11shimoA1 and Pigmentation Mutants.</title>
        <authorList>
            <person name="Takatani N."/>
            <person name="Nakanishi M."/>
            <person name="Meirelles P."/>
            <person name="Mino S."/>
            <person name="Suda W."/>
            <person name="Oshima K."/>
            <person name="Hattori M."/>
            <person name="Ohkuma M."/>
            <person name="Hosokawa M."/>
            <person name="Miyashita K."/>
            <person name="Thompson F.L."/>
            <person name="Niwa A."/>
            <person name="Sawabe T."/>
            <person name="Sawabe T."/>
        </authorList>
    </citation>
    <scope>NUCLEOTIDE SEQUENCE [LARGE SCALE GENOMIC DNA]</scope>
    <source>
        <strain evidence="11">JCM 19538</strain>
    </source>
</reference>
<organism evidence="8 10">
    <name type="scientific">Jejuia pallidilutea</name>
    <dbReference type="NCBI Taxonomy" id="504487"/>
    <lineage>
        <taxon>Bacteria</taxon>
        <taxon>Pseudomonadati</taxon>
        <taxon>Bacteroidota</taxon>
        <taxon>Flavobacteriia</taxon>
        <taxon>Flavobacteriales</taxon>
        <taxon>Flavobacteriaceae</taxon>
        <taxon>Jejuia</taxon>
    </lineage>
</organism>
<dbReference type="Gene3D" id="1.25.40.390">
    <property type="match status" value="1"/>
</dbReference>
<keyword evidence="4" id="KW-0472">Membrane</keyword>
<dbReference type="eggNOG" id="COG0561">
    <property type="taxonomic scope" value="Bacteria"/>
</dbReference>
<evidence type="ECO:0000256" key="2">
    <source>
        <dbReference type="ARBA" id="ARBA00006275"/>
    </source>
</evidence>
<dbReference type="GO" id="GO:0009279">
    <property type="term" value="C:cell outer membrane"/>
    <property type="evidence" value="ECO:0007669"/>
    <property type="project" value="UniProtKB-SubCell"/>
</dbReference>
<comment type="subcellular location">
    <subcellularLocation>
        <location evidence="1">Cell outer membrane</location>
    </subcellularLocation>
</comment>
<dbReference type="InterPro" id="IPR012944">
    <property type="entry name" value="SusD_RagB_dom"/>
</dbReference>
<dbReference type="SUPFAM" id="SSF48452">
    <property type="entry name" value="TPR-like"/>
    <property type="match status" value="1"/>
</dbReference>
<proteinExistence type="inferred from homology"/>
<comment type="caution">
    <text evidence="8">The sequence shown here is derived from an EMBL/GenBank/DDBJ whole genome shotgun (WGS) entry which is preliminary data.</text>
</comment>
<evidence type="ECO:0000259" key="7">
    <source>
        <dbReference type="Pfam" id="PF14322"/>
    </source>
</evidence>
<evidence type="ECO:0000256" key="4">
    <source>
        <dbReference type="ARBA" id="ARBA00023136"/>
    </source>
</evidence>
<comment type="similarity">
    <text evidence="2">Belongs to the SusD family.</text>
</comment>
<dbReference type="Pfam" id="PF07980">
    <property type="entry name" value="SusD_RagB"/>
    <property type="match status" value="1"/>
</dbReference>
<evidence type="ECO:0000256" key="1">
    <source>
        <dbReference type="ARBA" id="ARBA00004442"/>
    </source>
</evidence>
<evidence type="ECO:0000313" key="8">
    <source>
        <dbReference type="EMBL" id="GAL68021.1"/>
    </source>
</evidence>
<dbReference type="Proteomes" id="UP000030184">
    <property type="component" value="Unassembled WGS sequence"/>
</dbReference>